<reference evidence="1" key="1">
    <citation type="journal article" date="2011" name="Environ. Microbiol.">
        <title>Genomic insights into the metabolic potential of the polycyclic aromatic hydrocarbon degrading sulfate-reducing Deltaproteobacterium N47.</title>
        <authorList>
            <person name="Bergmann F."/>
            <person name="Selesi D."/>
            <person name="Weinmaier T."/>
            <person name="Tischler P."/>
            <person name="Rattei T."/>
            <person name="Meckenstock R.U."/>
        </authorList>
    </citation>
    <scope>NUCLEOTIDE SEQUENCE</scope>
</reference>
<dbReference type="SUPFAM" id="SSF111369">
    <property type="entry name" value="HlyD-like secretion proteins"/>
    <property type="match status" value="1"/>
</dbReference>
<dbReference type="AlphaFoldDB" id="E1YB74"/>
<evidence type="ECO:0000313" key="1">
    <source>
        <dbReference type="EMBL" id="CBX27751.1"/>
    </source>
</evidence>
<dbReference type="EMBL" id="FR695867">
    <property type="protein sequence ID" value="CBX27751.1"/>
    <property type="molecule type" value="Genomic_DNA"/>
</dbReference>
<evidence type="ECO:0008006" key="2">
    <source>
        <dbReference type="Google" id="ProtNLM"/>
    </source>
</evidence>
<accession>E1YB74</accession>
<gene>
    <name evidence="1" type="ORF">N47_C18090</name>
</gene>
<protein>
    <recommendedName>
        <fullName evidence="2">Membrane fusion protein biotin-lipoyl like domain-containing protein</fullName>
    </recommendedName>
</protein>
<sequence>MKTTNKRIIRLVPQVGGKVVYISPALVNGGEYKKDEVLLKIDPADYEIAVTLAEALLKDAG</sequence>
<organism evidence="1">
    <name type="scientific">uncultured Desulfobacterium sp</name>
    <dbReference type="NCBI Taxonomy" id="201089"/>
    <lineage>
        <taxon>Bacteria</taxon>
        <taxon>Pseudomonadati</taxon>
        <taxon>Thermodesulfobacteriota</taxon>
        <taxon>Desulfobacteria</taxon>
        <taxon>Desulfobacterales</taxon>
        <taxon>Desulfobacteriaceae</taxon>
        <taxon>Desulfobacterium</taxon>
        <taxon>environmental samples</taxon>
    </lineage>
</organism>
<proteinExistence type="predicted"/>
<name>E1YB74_9BACT</name>